<dbReference type="eggNOG" id="COG3850">
    <property type="taxonomic scope" value="Bacteria"/>
</dbReference>
<dbReference type="PROSITE" id="PS50111">
    <property type="entry name" value="CHEMOTAXIS_TRANSDUC_2"/>
    <property type="match status" value="1"/>
</dbReference>
<dbReference type="InterPro" id="IPR004089">
    <property type="entry name" value="MCPsignal_dom"/>
</dbReference>
<evidence type="ECO:0000256" key="4">
    <source>
        <dbReference type="SAM" id="Phobius"/>
    </source>
</evidence>
<dbReference type="eggNOG" id="COG0840">
    <property type="taxonomic scope" value="Bacteria"/>
</dbReference>
<dbReference type="InterPro" id="IPR004090">
    <property type="entry name" value="Chemotax_Me-accpt_rcpt"/>
</dbReference>
<dbReference type="STRING" id="1148.gene:10498062"/>
<dbReference type="Gene3D" id="1.10.287.950">
    <property type="entry name" value="Methyl-accepting chemotaxis protein"/>
    <property type="match status" value="1"/>
</dbReference>
<dbReference type="Proteomes" id="UP000001425">
    <property type="component" value="Chromosome"/>
</dbReference>
<name>P73173_SYNY3</name>
<dbReference type="GO" id="GO:0004888">
    <property type="term" value="F:transmembrane signaling receptor activity"/>
    <property type="evidence" value="ECO:0007669"/>
    <property type="project" value="InterPro"/>
</dbReference>
<dbReference type="IntAct" id="P73173">
    <property type="interactions" value="3"/>
</dbReference>
<evidence type="ECO:0000259" key="5">
    <source>
        <dbReference type="PROSITE" id="PS50111"/>
    </source>
</evidence>
<keyword evidence="4" id="KW-1133">Transmembrane helix</keyword>
<dbReference type="InParanoid" id="P73173"/>
<dbReference type="PRINTS" id="PR00260">
    <property type="entry name" value="CHEMTRNSDUCR"/>
</dbReference>
<dbReference type="SUPFAM" id="SSF158472">
    <property type="entry name" value="HAMP domain-like"/>
    <property type="match status" value="1"/>
</dbReference>
<dbReference type="eggNOG" id="COG0457">
    <property type="taxonomic scope" value="Bacteria"/>
</dbReference>
<dbReference type="PANTHER" id="PTHR32089:SF114">
    <property type="entry name" value="METHYL-ACCEPTING CHEMOTAXIS PROTEIN MCPB"/>
    <property type="match status" value="1"/>
</dbReference>
<dbReference type="GO" id="GO:0006935">
    <property type="term" value="P:chemotaxis"/>
    <property type="evidence" value="ECO:0000318"/>
    <property type="project" value="GO_Central"/>
</dbReference>
<evidence type="ECO:0000313" key="8">
    <source>
        <dbReference type="Proteomes" id="UP000001425"/>
    </source>
</evidence>
<dbReference type="FunCoup" id="P73173">
    <property type="interactions" value="9"/>
</dbReference>
<dbReference type="SUPFAM" id="SSF48452">
    <property type="entry name" value="TPR-like"/>
    <property type="match status" value="1"/>
</dbReference>
<dbReference type="SMART" id="SM00283">
    <property type="entry name" value="MA"/>
    <property type="match status" value="1"/>
</dbReference>
<dbReference type="CDD" id="cd11386">
    <property type="entry name" value="MCP_signal"/>
    <property type="match status" value="1"/>
</dbReference>
<keyword evidence="8" id="KW-1185">Reference proteome</keyword>
<feature type="domain" description="HAMP" evidence="6">
    <location>
        <begin position="624"/>
        <end position="675"/>
    </location>
</feature>
<evidence type="ECO:0000256" key="1">
    <source>
        <dbReference type="ARBA" id="ARBA00023224"/>
    </source>
</evidence>
<comment type="similarity">
    <text evidence="2">Belongs to the methyl-accepting chemotaxis (MCP) protein family.</text>
</comment>
<dbReference type="KEGG" id="syn:sll1294"/>
<dbReference type="PhylomeDB" id="P73173"/>
<dbReference type="PaxDb" id="1148-1652276"/>
<dbReference type="InterPro" id="IPR003660">
    <property type="entry name" value="HAMP_dom"/>
</dbReference>
<keyword evidence="4" id="KW-0812">Transmembrane</keyword>
<evidence type="ECO:0000259" key="6">
    <source>
        <dbReference type="PROSITE" id="PS50885"/>
    </source>
</evidence>
<gene>
    <name evidence="7" type="primary">pilJ</name>
</gene>
<dbReference type="PIR" id="S75285">
    <property type="entry name" value="S75285"/>
</dbReference>
<dbReference type="Pfam" id="PF00015">
    <property type="entry name" value="MCPsignal"/>
    <property type="match status" value="1"/>
</dbReference>
<dbReference type="EnsemblBacteria" id="BAA17199">
    <property type="protein sequence ID" value="BAA17199"/>
    <property type="gene ID" value="BAA17199"/>
</dbReference>
<feature type="domain" description="HAMP" evidence="6">
    <location>
        <begin position="551"/>
        <end position="603"/>
    </location>
</feature>
<evidence type="ECO:0000256" key="3">
    <source>
        <dbReference type="PROSITE-ProRule" id="PRU00284"/>
    </source>
</evidence>
<dbReference type="CDD" id="cd06225">
    <property type="entry name" value="HAMP"/>
    <property type="match status" value="1"/>
</dbReference>
<dbReference type="EMBL" id="BA000022">
    <property type="protein sequence ID" value="BAA17199.1"/>
    <property type="molecule type" value="Genomic_DNA"/>
</dbReference>
<reference evidence="7 8" key="2">
    <citation type="journal article" date="1996" name="DNA Res.">
        <title>Sequence analysis of the genome of the unicellular cyanobacterium Synechocystis sp. strain PCC6803. II. Sequence determination of the entire genome and assignment of potential protein-coding regions.</title>
        <authorList>
            <person name="Kaneko T."/>
            <person name="Sato S."/>
            <person name="Kotani H."/>
            <person name="Tanaka A."/>
            <person name="Asamizu E."/>
            <person name="Nakamura Y."/>
            <person name="Miyajima N."/>
            <person name="Hirosawa M."/>
            <person name="Sugiura M."/>
            <person name="Sasamoto S."/>
            <person name="Kimura T."/>
            <person name="Hosouchi T."/>
            <person name="Matsuno A."/>
            <person name="Muraki A."/>
            <person name="Nakazaki N."/>
            <person name="Naruo K."/>
            <person name="Okumura S."/>
            <person name="Shimpo S."/>
            <person name="Takeuchi C."/>
            <person name="Wada T."/>
            <person name="Watanabe A."/>
            <person name="Yamada M."/>
            <person name="Yasuda M."/>
            <person name="Tabata S."/>
        </authorList>
    </citation>
    <scope>NUCLEOTIDE SEQUENCE [LARGE SCALE GENOMIC DNA]</scope>
    <source>
        <strain evidence="8">ATCC 27184 / PCC 6803 / Kazusa</strain>
    </source>
</reference>
<protein>
    <submittedName>
        <fullName evidence="7">PilJ protein</fullName>
    </submittedName>
</protein>
<dbReference type="PANTHER" id="PTHR32089">
    <property type="entry name" value="METHYL-ACCEPTING CHEMOTAXIS PROTEIN MCPB"/>
    <property type="match status" value="1"/>
</dbReference>
<feature type="domain" description="Methyl-accepting transducer" evidence="5">
    <location>
        <begin position="680"/>
        <end position="916"/>
    </location>
</feature>
<dbReference type="GO" id="GO:0007165">
    <property type="term" value="P:signal transduction"/>
    <property type="evidence" value="ECO:0007669"/>
    <property type="project" value="UniProtKB-KW"/>
</dbReference>
<dbReference type="GO" id="GO:0016020">
    <property type="term" value="C:membrane"/>
    <property type="evidence" value="ECO:0007669"/>
    <property type="project" value="InterPro"/>
</dbReference>
<dbReference type="InterPro" id="IPR011990">
    <property type="entry name" value="TPR-like_helical_dom_sf"/>
</dbReference>
<dbReference type="Gene3D" id="1.25.40.10">
    <property type="entry name" value="Tetratricopeptide repeat domain"/>
    <property type="match status" value="1"/>
</dbReference>
<keyword evidence="4" id="KW-0472">Membrane</keyword>
<proteinExistence type="inferred from homology"/>
<accession>P73173</accession>
<keyword evidence="1 3" id="KW-0807">Transducer</keyword>
<dbReference type="SMART" id="SM00304">
    <property type="entry name" value="HAMP"/>
    <property type="match status" value="2"/>
</dbReference>
<dbReference type="SUPFAM" id="SSF58104">
    <property type="entry name" value="Methyl-accepting chemotaxis protein (MCP) signaling domain"/>
    <property type="match status" value="1"/>
</dbReference>
<organism evidence="7 8">
    <name type="scientific">Synechocystis sp. (strain ATCC 27184 / PCC 6803 / Kazusa)</name>
    <dbReference type="NCBI Taxonomy" id="1111708"/>
    <lineage>
        <taxon>Bacteria</taxon>
        <taxon>Bacillati</taxon>
        <taxon>Cyanobacteriota</taxon>
        <taxon>Cyanophyceae</taxon>
        <taxon>Synechococcales</taxon>
        <taxon>Merismopediaceae</taxon>
        <taxon>Synechocystis</taxon>
    </lineage>
</organism>
<dbReference type="Pfam" id="PF00672">
    <property type="entry name" value="HAMP"/>
    <property type="match status" value="1"/>
</dbReference>
<evidence type="ECO:0000256" key="2">
    <source>
        <dbReference type="ARBA" id="ARBA00029447"/>
    </source>
</evidence>
<reference evidence="7 8" key="1">
    <citation type="journal article" date="1995" name="DNA Res.">
        <title>Sequence analysis of the genome of the unicellular cyanobacterium Synechocystis sp. strain PCC6803. I. Sequence features in the 1 Mb region from map positions 64% to 92% of the genome.</title>
        <authorList>
            <person name="Kaneko T."/>
            <person name="Tanaka A."/>
            <person name="Sato S."/>
            <person name="Kotani H."/>
            <person name="Sazuka T."/>
            <person name="Miyajima N."/>
            <person name="Sugiura M."/>
            <person name="Tabata S."/>
        </authorList>
    </citation>
    <scope>NUCLEOTIDE SEQUENCE [LARGE SCALE GENOMIC DNA]</scope>
    <source>
        <strain evidence="8">ATCC 27184 / PCC 6803 / Kazusa</strain>
    </source>
</reference>
<evidence type="ECO:0000313" key="7">
    <source>
        <dbReference type="EMBL" id="BAA17199.1"/>
    </source>
</evidence>
<dbReference type="PROSITE" id="PS50885">
    <property type="entry name" value="HAMP"/>
    <property type="match status" value="2"/>
</dbReference>
<feature type="transmembrane region" description="Helical" evidence="4">
    <location>
        <begin position="218"/>
        <end position="241"/>
    </location>
</feature>
<feature type="transmembrane region" description="Helical" evidence="4">
    <location>
        <begin position="528"/>
        <end position="549"/>
    </location>
</feature>
<sequence length="953" mass="103179">MVSTPTKPQFSQEILELQAAAMAAPDDLFAQIVLAGALQQEGFWEEAAQYYRQAQELDSDGIYGETISKALAEIQPNLPAVEEIPAIPQPLTEEEKKQVYPPEILMLQETVQERPDDLVAQISFASALEAGGFLTDALQAYEDLKINDEEGIFHATCDQAIAGIEAQLADPNRITPAMAWTGTLKYAAATDDLALDEERSNLTLQKRWANLPIATKQFTALLVSSAITVVAVVGTGMMIAISSGRFQLKNQTLAELVVTEGNYNIKIDQMSFGFRGQSDNLAIIQAARLYSERQPIPAPLAAQVRDILKNETASRDIEYATLVGQDQRIIASANAQRNGQIFDPSNLVTLRMGYPGQIKFSTIVSKEELEKELPPGIDNLEQENALIRYTVTPVQDPQSKKNIGTLIAGDIVNGKDAIVKNTVDNFDGGYSAVYYIDPNGEIQLATSNLKTGSGQNTKVYENVAFPDLELLKKAQENPDMPLVGRTTVEGEPLTVAIKVIKDIQGQPLALLVRGTSEVEFNDLLERTLLLQIGVGAVALLVAAIIAYWLGKTLTKPLKNLQTTAQKLGEGETGVRAEVESKDEVGQLAVTFNAMAEQVEASTRSLQETSLERQQEAEKQRQLKEELQDGVVRLLTDIEESSRGDLTVRSSVEAGAVGAIADAFNATLAGLRKLVKQVVDTATEVSGQAQEDSQEITSLSDNALEQARALEFATASVAEMAQSIESVAISAQTAAAIAKQGNEAAQQGQNTMDETVESIYKVRGRVAEISKKSKRLAESSLEISKIVGIISGISEKTNLLAFNASIEAARAGENGQGFRIVADEVRRLAEMVTLSAQEIEQVILSIQEETSQMSQLMEESTNEVVTGTQLVQKTKETLQNLAQISEEIDTVLDSISRNTESQRLASQMVTETVQNVASVAKATSDKSQLVSQSLQSLAKTAVDLQTAAGKFKVE</sequence>
<dbReference type="AlphaFoldDB" id="P73173"/>
<dbReference type="Gene3D" id="6.10.340.10">
    <property type="match status" value="1"/>
</dbReference>